<evidence type="ECO:0000313" key="2">
    <source>
        <dbReference type="Proteomes" id="UP000051020"/>
    </source>
</evidence>
<dbReference type="GeneID" id="49395270"/>
<dbReference type="Proteomes" id="UP000051020">
    <property type="component" value="Unassembled WGS sequence"/>
</dbReference>
<dbReference type="RefSeq" id="WP_050339890.1">
    <property type="nucleotide sequence ID" value="NZ_AZCU01000008.1"/>
</dbReference>
<proteinExistence type="predicted"/>
<gene>
    <name evidence="1" type="ORF">FD24_GL003244</name>
</gene>
<accession>A0A837RA00</accession>
<dbReference type="EMBL" id="AZCU01000008">
    <property type="protein sequence ID" value="KRK25393.1"/>
    <property type="molecule type" value="Genomic_DNA"/>
</dbReference>
<organism evidence="1 2">
    <name type="scientific">Lactiplantibacillus pentosus DSM 20314</name>
    <dbReference type="NCBI Taxonomy" id="1423791"/>
    <lineage>
        <taxon>Bacteria</taxon>
        <taxon>Bacillati</taxon>
        <taxon>Bacillota</taxon>
        <taxon>Bacilli</taxon>
        <taxon>Lactobacillales</taxon>
        <taxon>Lactobacillaceae</taxon>
        <taxon>Lactiplantibacillus</taxon>
    </lineage>
</organism>
<dbReference type="Gene3D" id="3.30.559.30">
    <property type="entry name" value="Nonribosomal peptide synthetase, condensation domain"/>
    <property type="match status" value="1"/>
</dbReference>
<dbReference type="SUPFAM" id="SSF52777">
    <property type="entry name" value="CoA-dependent acyltransferases"/>
    <property type="match status" value="2"/>
</dbReference>
<comment type="caution">
    <text evidence="1">The sequence shown here is derived from an EMBL/GenBank/DDBJ whole genome shotgun (WGS) entry which is preliminary data.</text>
</comment>
<name>A0A837RA00_LACPE</name>
<protein>
    <recommendedName>
        <fullName evidence="3">NRPS condensation (Elongation) domain-containing protein</fullName>
    </recommendedName>
</protein>
<evidence type="ECO:0000313" key="1">
    <source>
        <dbReference type="EMBL" id="KRK25393.1"/>
    </source>
</evidence>
<evidence type="ECO:0008006" key="3">
    <source>
        <dbReference type="Google" id="ProtNLM"/>
    </source>
</evidence>
<reference evidence="1 2" key="1">
    <citation type="journal article" date="2015" name="Genome Announc.">
        <title>Expanding the biotechnology potential of lactobacilli through comparative genomics of 213 strains and associated genera.</title>
        <authorList>
            <person name="Sun Z."/>
            <person name="Harris H.M."/>
            <person name="McCann A."/>
            <person name="Guo C."/>
            <person name="Argimon S."/>
            <person name="Zhang W."/>
            <person name="Yang X."/>
            <person name="Jeffery I.B."/>
            <person name="Cooney J.C."/>
            <person name="Kagawa T.F."/>
            <person name="Liu W."/>
            <person name="Song Y."/>
            <person name="Salvetti E."/>
            <person name="Wrobel A."/>
            <person name="Rasinkangas P."/>
            <person name="Parkhill J."/>
            <person name="Rea M.C."/>
            <person name="O'Sullivan O."/>
            <person name="Ritari J."/>
            <person name="Douillard F.P."/>
            <person name="Paul Ross R."/>
            <person name="Yang R."/>
            <person name="Briner A.E."/>
            <person name="Felis G.E."/>
            <person name="de Vos W.M."/>
            <person name="Barrangou R."/>
            <person name="Klaenhammer T.R."/>
            <person name="Caufield P.W."/>
            <person name="Cui Y."/>
            <person name="Zhang H."/>
            <person name="O'Toole P.W."/>
        </authorList>
    </citation>
    <scope>NUCLEOTIDE SEQUENCE [LARGE SCALE GENOMIC DNA]</scope>
    <source>
        <strain evidence="1 2">DSM 20314</strain>
    </source>
</reference>
<sequence>MIGGLIVYYRGEALDFLNMLHTTGTAPLMRSRIVFSSQIDVERLKAAVLTSAQVVPEIFGHYQVDRNRFVVTDQPVNQVIQEVQSPYSPENTDFDFTNGPQLRLFVIHHGDYDVLQAFMSHLLTDNRGFKEYLYLLAQAYNEEDLTNLHNERRLRPIITKIQRQFSRPRGHAPMVTGMVKLPHYPGINLRHGGHVMLSSTQFMRVRRVAKAQDVGISEAILAAYAKALQVLTGHTTVTLPCPIDLRRFTAETADVTQVANLTVNVFLTIHVDIDAPFNDLVKQVHDLLTVERTRVAFLYRLSNLQKMNHTMPITVMRKMTNRWLPQPALRYTNFGVIDQQRLRFHGLSVVNCVFSGAFHPSPTMEIAASTFAGTCTLSFNSTGSERDYQLSMKILENIQAQLLVWAQTKPQPAVAETDATTLRHQA</sequence>
<dbReference type="AlphaFoldDB" id="A0A837RA00"/>